<protein>
    <submittedName>
        <fullName evidence="2">Uncharacterized protein</fullName>
    </submittedName>
</protein>
<comment type="caution">
    <text evidence="2">The sequence shown here is derived from an EMBL/GenBank/DDBJ whole genome shotgun (WGS) entry which is preliminary data.</text>
</comment>
<reference evidence="2 3" key="1">
    <citation type="submission" date="2015-02" db="EMBL/GenBank/DDBJ databases">
        <title>Evolution of amylase-binding proteins of oral streptococcal species.</title>
        <authorList>
            <person name="Haase E.M."/>
        </authorList>
    </citation>
    <scope>NUCLEOTIDE SEQUENCE [LARGE SCALE GENOMIC DNA]</scope>
    <source>
        <strain evidence="3">UB10712</strain>
    </source>
</reference>
<accession>A0AB34SA77</accession>
<sequence length="42" mass="4725">MKYKRSYAGEIVGITMISILAIFVVWATLLLSLVQVTLKILK</sequence>
<evidence type="ECO:0000313" key="2">
    <source>
        <dbReference type="EMBL" id="KJQ63929.1"/>
    </source>
</evidence>
<dbReference type="Proteomes" id="UP000033375">
    <property type="component" value="Unassembled WGS sequence"/>
</dbReference>
<name>A0AB34SA77_STRGN</name>
<evidence type="ECO:0000256" key="1">
    <source>
        <dbReference type="SAM" id="Phobius"/>
    </source>
</evidence>
<dbReference type="AlphaFoldDB" id="A0AB34SA77"/>
<dbReference type="EMBL" id="JYGN01000006">
    <property type="protein sequence ID" value="KJQ63929.1"/>
    <property type="molecule type" value="Genomic_DNA"/>
</dbReference>
<keyword evidence="1" id="KW-1133">Transmembrane helix</keyword>
<evidence type="ECO:0000313" key="3">
    <source>
        <dbReference type="Proteomes" id="UP000033375"/>
    </source>
</evidence>
<gene>
    <name evidence="2" type="ORF">TZ88_01573</name>
</gene>
<dbReference type="RefSeq" id="WP_048809597.1">
    <property type="nucleotide sequence ID" value="NZ_JYGN01000006.1"/>
</dbReference>
<proteinExistence type="predicted"/>
<feature type="transmembrane region" description="Helical" evidence="1">
    <location>
        <begin position="12"/>
        <end position="34"/>
    </location>
</feature>
<organism evidence="2 3">
    <name type="scientific">Streptococcus gordonii</name>
    <dbReference type="NCBI Taxonomy" id="1302"/>
    <lineage>
        <taxon>Bacteria</taxon>
        <taxon>Bacillati</taxon>
        <taxon>Bacillota</taxon>
        <taxon>Bacilli</taxon>
        <taxon>Lactobacillales</taxon>
        <taxon>Streptococcaceae</taxon>
        <taxon>Streptococcus</taxon>
    </lineage>
</organism>
<keyword evidence="1" id="KW-0812">Transmembrane</keyword>
<keyword evidence="1" id="KW-0472">Membrane</keyword>